<comment type="similarity">
    <text evidence="13">Belongs to the protein kinase superfamily.</text>
</comment>
<evidence type="ECO:0000256" key="8">
    <source>
        <dbReference type="ARBA" id="ARBA00022840"/>
    </source>
</evidence>
<name>A0A915MVN1_MELJA</name>
<dbReference type="Pfam" id="PF13499">
    <property type="entry name" value="EF-hand_7"/>
    <property type="match status" value="2"/>
</dbReference>
<evidence type="ECO:0000256" key="5">
    <source>
        <dbReference type="ARBA" id="ARBA00022741"/>
    </source>
</evidence>
<feature type="domain" description="Protein kinase" evidence="14">
    <location>
        <begin position="194"/>
        <end position="374"/>
    </location>
</feature>
<comment type="catalytic activity">
    <reaction evidence="9">
        <text>L-threonyl-[protein] + ATP = O-phospho-L-threonyl-[protein] + ADP + H(+)</text>
        <dbReference type="Rhea" id="RHEA:46608"/>
        <dbReference type="Rhea" id="RHEA-COMP:11060"/>
        <dbReference type="Rhea" id="RHEA-COMP:11605"/>
        <dbReference type="ChEBI" id="CHEBI:15378"/>
        <dbReference type="ChEBI" id="CHEBI:30013"/>
        <dbReference type="ChEBI" id="CHEBI:30616"/>
        <dbReference type="ChEBI" id="CHEBI:61977"/>
        <dbReference type="ChEBI" id="CHEBI:456216"/>
        <dbReference type="EC" id="2.7.11.1"/>
    </reaction>
</comment>
<dbReference type="InterPro" id="IPR011992">
    <property type="entry name" value="EF-hand-dom_pair"/>
</dbReference>
<feature type="domain" description="EF-hand" evidence="15">
    <location>
        <begin position="71"/>
        <end position="106"/>
    </location>
</feature>
<evidence type="ECO:0000256" key="4">
    <source>
        <dbReference type="ARBA" id="ARBA00022679"/>
    </source>
</evidence>
<dbReference type="GO" id="GO:0005524">
    <property type="term" value="F:ATP binding"/>
    <property type="evidence" value="ECO:0007669"/>
    <property type="project" value="UniProtKB-UniRule"/>
</dbReference>
<dbReference type="FunFam" id="3.30.200.20:FF:000088">
    <property type="entry name" value="Casein kinase II subunit alpha"/>
    <property type="match status" value="1"/>
</dbReference>
<dbReference type="AlphaFoldDB" id="A0A915MVN1"/>
<keyword evidence="6" id="KW-0418">Kinase</keyword>
<dbReference type="SUPFAM" id="SSF47473">
    <property type="entry name" value="EF-hand"/>
    <property type="match status" value="1"/>
</dbReference>
<dbReference type="GO" id="GO:0005634">
    <property type="term" value="C:nucleus"/>
    <property type="evidence" value="ECO:0007669"/>
    <property type="project" value="TreeGrafter"/>
</dbReference>
<dbReference type="Pfam" id="PF00069">
    <property type="entry name" value="Pkinase"/>
    <property type="match status" value="1"/>
</dbReference>
<dbReference type="PANTHER" id="PTHR24054">
    <property type="entry name" value="CASEIN KINASE II SUBUNIT ALPHA"/>
    <property type="match status" value="1"/>
</dbReference>
<dbReference type="Gene3D" id="3.30.200.20">
    <property type="entry name" value="Phosphorylase Kinase, domain 1"/>
    <property type="match status" value="2"/>
</dbReference>
<dbReference type="InterPro" id="IPR000719">
    <property type="entry name" value="Prot_kinase_dom"/>
</dbReference>
<evidence type="ECO:0000259" key="15">
    <source>
        <dbReference type="PROSITE" id="PS50222"/>
    </source>
</evidence>
<dbReference type="Proteomes" id="UP000887561">
    <property type="component" value="Unplaced"/>
</dbReference>
<dbReference type="Gene3D" id="1.10.510.10">
    <property type="entry name" value="Transferase(Phosphotransferase) domain 1"/>
    <property type="match status" value="1"/>
</dbReference>
<keyword evidence="4" id="KW-0808">Transferase</keyword>
<dbReference type="InterPro" id="IPR018247">
    <property type="entry name" value="EF_Hand_1_Ca_BS"/>
</dbReference>
<dbReference type="SUPFAM" id="SSF56112">
    <property type="entry name" value="Protein kinase-like (PK-like)"/>
    <property type="match status" value="1"/>
</dbReference>
<dbReference type="SMART" id="SM00220">
    <property type="entry name" value="S_TKc"/>
    <property type="match status" value="1"/>
</dbReference>
<evidence type="ECO:0000256" key="10">
    <source>
        <dbReference type="ARBA" id="ARBA00048679"/>
    </source>
</evidence>
<keyword evidence="16" id="KW-1185">Reference proteome</keyword>
<dbReference type="PROSITE" id="PS50011">
    <property type="entry name" value="PROTEIN_KINASE_DOM"/>
    <property type="match status" value="1"/>
</dbReference>
<feature type="domain" description="EF-hand" evidence="15">
    <location>
        <begin position="107"/>
        <end position="142"/>
    </location>
</feature>
<evidence type="ECO:0000256" key="11">
    <source>
        <dbReference type="ARBA" id="ARBA00071078"/>
    </source>
</evidence>
<feature type="binding site" evidence="12">
    <location>
        <position position="223"/>
    </location>
    <ligand>
        <name>ATP</name>
        <dbReference type="ChEBI" id="CHEBI:30616"/>
    </ligand>
</feature>
<dbReference type="CDD" id="cd14132">
    <property type="entry name" value="STKc_CK2_alpha"/>
    <property type="match status" value="1"/>
</dbReference>
<dbReference type="GO" id="GO:0005956">
    <property type="term" value="C:protein kinase CK2 complex"/>
    <property type="evidence" value="ECO:0007669"/>
    <property type="project" value="TreeGrafter"/>
</dbReference>
<dbReference type="WBParaSite" id="scaffold5172_cov302.g9190">
    <property type="protein sequence ID" value="scaffold5172_cov302.g9190"/>
    <property type="gene ID" value="scaffold5172_cov302.g9190"/>
</dbReference>
<dbReference type="EC" id="2.7.11.1" evidence="2"/>
<accession>A0A915MVN1</accession>
<proteinExistence type="inferred from homology"/>
<feature type="domain" description="EF-hand" evidence="15">
    <location>
        <begin position="4"/>
        <end position="39"/>
    </location>
</feature>
<dbReference type="InterPro" id="IPR017441">
    <property type="entry name" value="Protein_kinase_ATP_BS"/>
</dbReference>
<evidence type="ECO:0000256" key="9">
    <source>
        <dbReference type="ARBA" id="ARBA00047899"/>
    </source>
</evidence>
<evidence type="ECO:0000256" key="1">
    <source>
        <dbReference type="ARBA" id="ARBA00011270"/>
    </source>
</evidence>
<evidence type="ECO:0000256" key="13">
    <source>
        <dbReference type="RuleBase" id="RU000304"/>
    </source>
</evidence>
<dbReference type="InterPro" id="IPR045216">
    <property type="entry name" value="CK2_alpha"/>
</dbReference>
<dbReference type="PROSITE" id="PS50222">
    <property type="entry name" value="EF_HAND_2"/>
    <property type="match status" value="3"/>
</dbReference>
<dbReference type="GO" id="GO:0005829">
    <property type="term" value="C:cytosol"/>
    <property type="evidence" value="ECO:0007669"/>
    <property type="project" value="TreeGrafter"/>
</dbReference>
<reference evidence="17" key="1">
    <citation type="submission" date="2022-11" db="UniProtKB">
        <authorList>
            <consortium name="WormBaseParasite"/>
        </authorList>
    </citation>
    <scope>IDENTIFICATION</scope>
</reference>
<dbReference type="FunFam" id="1.10.510.10:FF:000059">
    <property type="entry name" value="Casein kinase II subunit alpha"/>
    <property type="match status" value="1"/>
</dbReference>
<dbReference type="InterPro" id="IPR002048">
    <property type="entry name" value="EF_hand_dom"/>
</dbReference>
<protein>
    <recommendedName>
        <fullName evidence="11">Casein kinase II subunit alpha</fullName>
        <ecNumber evidence="2">2.7.11.1</ecNumber>
    </recommendedName>
</protein>
<evidence type="ECO:0000256" key="7">
    <source>
        <dbReference type="ARBA" id="ARBA00022837"/>
    </source>
</evidence>
<dbReference type="SMART" id="SM00054">
    <property type="entry name" value="EFh"/>
    <property type="match status" value="4"/>
</dbReference>
<dbReference type="PANTHER" id="PTHR24054:SF0">
    <property type="entry name" value="CASEIN KINASE II SUBUNIT ALPHA"/>
    <property type="match status" value="1"/>
</dbReference>
<dbReference type="GO" id="GO:0005509">
    <property type="term" value="F:calcium ion binding"/>
    <property type="evidence" value="ECO:0007669"/>
    <property type="project" value="InterPro"/>
</dbReference>
<keyword evidence="5 12" id="KW-0547">Nucleotide-binding</keyword>
<evidence type="ECO:0000256" key="3">
    <source>
        <dbReference type="ARBA" id="ARBA00022527"/>
    </source>
</evidence>
<keyword evidence="8 12" id="KW-0067">ATP-binding</keyword>
<organism evidence="16 17">
    <name type="scientific">Meloidogyne javanica</name>
    <name type="common">Root-knot nematode worm</name>
    <dbReference type="NCBI Taxonomy" id="6303"/>
    <lineage>
        <taxon>Eukaryota</taxon>
        <taxon>Metazoa</taxon>
        <taxon>Ecdysozoa</taxon>
        <taxon>Nematoda</taxon>
        <taxon>Chromadorea</taxon>
        <taxon>Rhabditida</taxon>
        <taxon>Tylenchina</taxon>
        <taxon>Tylenchomorpha</taxon>
        <taxon>Tylenchoidea</taxon>
        <taxon>Meloidogynidae</taxon>
        <taxon>Meloidogyninae</taxon>
        <taxon>Meloidogyne</taxon>
        <taxon>Meloidogyne incognita group</taxon>
    </lineage>
</organism>
<comment type="subunit">
    <text evidence="1">Tetramer of two alpha and two beta chains.</text>
</comment>
<evidence type="ECO:0000313" key="16">
    <source>
        <dbReference type="Proteomes" id="UP000887561"/>
    </source>
</evidence>
<dbReference type="PROSITE" id="PS00107">
    <property type="entry name" value="PROTEIN_KINASE_ATP"/>
    <property type="match status" value="1"/>
</dbReference>
<evidence type="ECO:0000256" key="12">
    <source>
        <dbReference type="PROSITE-ProRule" id="PRU10141"/>
    </source>
</evidence>
<evidence type="ECO:0000256" key="6">
    <source>
        <dbReference type="ARBA" id="ARBA00022777"/>
    </source>
</evidence>
<dbReference type="PROSITE" id="PS00108">
    <property type="entry name" value="PROTEIN_KINASE_ST"/>
    <property type="match status" value="1"/>
</dbReference>
<dbReference type="GO" id="GO:0051726">
    <property type="term" value="P:regulation of cell cycle"/>
    <property type="evidence" value="ECO:0007669"/>
    <property type="project" value="TreeGrafter"/>
</dbReference>
<keyword evidence="7" id="KW-0106">Calcium</keyword>
<dbReference type="GO" id="GO:0004674">
    <property type="term" value="F:protein serine/threonine kinase activity"/>
    <property type="evidence" value="ECO:0007669"/>
    <property type="project" value="UniProtKB-KW"/>
</dbReference>
<comment type="catalytic activity">
    <reaction evidence="10">
        <text>L-seryl-[protein] + ATP = O-phospho-L-seryl-[protein] + ADP + H(+)</text>
        <dbReference type="Rhea" id="RHEA:17989"/>
        <dbReference type="Rhea" id="RHEA-COMP:9863"/>
        <dbReference type="Rhea" id="RHEA-COMP:11604"/>
        <dbReference type="ChEBI" id="CHEBI:15378"/>
        <dbReference type="ChEBI" id="CHEBI:29999"/>
        <dbReference type="ChEBI" id="CHEBI:30616"/>
        <dbReference type="ChEBI" id="CHEBI:83421"/>
        <dbReference type="ChEBI" id="CHEBI:456216"/>
        <dbReference type="EC" id="2.7.11.1"/>
    </reaction>
</comment>
<dbReference type="InterPro" id="IPR011009">
    <property type="entry name" value="Kinase-like_dom_sf"/>
</dbReference>
<keyword evidence="3 13" id="KW-0723">Serine/threonine-protein kinase</keyword>
<dbReference type="Gene3D" id="1.10.238.10">
    <property type="entry name" value="EF-hand"/>
    <property type="match status" value="1"/>
</dbReference>
<dbReference type="InterPro" id="IPR008271">
    <property type="entry name" value="Ser/Thr_kinase_AS"/>
</dbReference>
<sequence length="374" mass="44298">MYSPQQPNLLQIFQTVDTDRSGRISSDELQRALSNGTWRPFNPETCRIMISMFDSDNDGGISFNEFQALWNYVNDWSRTFRTFDRDNSGNIDRGELMSALTQFGYRLSGPFYDMLMQKFDRTHSGRVNFDDFIQLCVVLQTLTAAFREKDSDRDGWIRILPSRSRVYPDININKPREYWDYECHQIEWGNIDDYQLVRKLGRGKYSEVFEGIKVPTEEKVVIKILKPVKKKKIKREIKILENLRGGVNVISLLDVVKDPVSRTPSLVFEYINNTDFKQLYQTLSDYEIRYYLYELLKALDYCHSMGIMHRDVKPHNVMIDHEKRQLSLIDWGLAEFYHPRQEYNVRVASRYFKGPELLVDYQCYDYSLDMWSLG</sequence>
<evidence type="ECO:0000313" key="17">
    <source>
        <dbReference type="WBParaSite" id="scaffold5172_cov302.g9190"/>
    </source>
</evidence>
<evidence type="ECO:0000259" key="14">
    <source>
        <dbReference type="PROSITE" id="PS50011"/>
    </source>
</evidence>
<dbReference type="PROSITE" id="PS00018">
    <property type="entry name" value="EF_HAND_1"/>
    <property type="match status" value="2"/>
</dbReference>
<evidence type="ECO:0000256" key="2">
    <source>
        <dbReference type="ARBA" id="ARBA00012513"/>
    </source>
</evidence>